<protein>
    <submittedName>
        <fullName evidence="2">Uncharacterized protein</fullName>
    </submittedName>
</protein>
<name>A0A918JN72_9ALTE</name>
<feature type="signal peptide" evidence="1">
    <location>
        <begin position="1"/>
        <end position="23"/>
    </location>
</feature>
<keyword evidence="3" id="KW-1185">Reference proteome</keyword>
<accession>A0A918JN72</accession>
<dbReference type="AlphaFoldDB" id="A0A918JN72"/>
<sequence>MKASTLIIASVLTVGTFSGQAQANESGLDRFVSHLVAQTVSMTTNELENSARQLVANASHMFELDAATVSTRVSVTDLAAEKPEKETQDTGE</sequence>
<evidence type="ECO:0000313" key="3">
    <source>
        <dbReference type="Proteomes" id="UP000631300"/>
    </source>
</evidence>
<proteinExistence type="predicted"/>
<feature type="chain" id="PRO_5036757641" evidence="1">
    <location>
        <begin position="24"/>
        <end position="92"/>
    </location>
</feature>
<dbReference type="Proteomes" id="UP000631300">
    <property type="component" value="Unassembled WGS sequence"/>
</dbReference>
<gene>
    <name evidence="2" type="ORF">GCM10007391_27540</name>
</gene>
<reference evidence="2" key="1">
    <citation type="journal article" date="2014" name="Int. J. Syst. Evol. Microbiol.">
        <title>Complete genome sequence of Corynebacterium casei LMG S-19264T (=DSM 44701T), isolated from a smear-ripened cheese.</title>
        <authorList>
            <consortium name="US DOE Joint Genome Institute (JGI-PGF)"/>
            <person name="Walter F."/>
            <person name="Albersmeier A."/>
            <person name="Kalinowski J."/>
            <person name="Ruckert C."/>
        </authorList>
    </citation>
    <scope>NUCLEOTIDE SEQUENCE</scope>
    <source>
        <strain evidence="2">KCTC 22164</strain>
    </source>
</reference>
<reference evidence="2" key="2">
    <citation type="submission" date="2020-09" db="EMBL/GenBank/DDBJ databases">
        <authorList>
            <person name="Sun Q."/>
            <person name="Kim S."/>
        </authorList>
    </citation>
    <scope>NUCLEOTIDE SEQUENCE</scope>
    <source>
        <strain evidence="2">KCTC 22164</strain>
    </source>
</reference>
<evidence type="ECO:0000256" key="1">
    <source>
        <dbReference type="SAM" id="SignalP"/>
    </source>
</evidence>
<organism evidence="2 3">
    <name type="scientific">Alteromonas halophila</name>
    <dbReference type="NCBI Taxonomy" id="516698"/>
    <lineage>
        <taxon>Bacteria</taxon>
        <taxon>Pseudomonadati</taxon>
        <taxon>Pseudomonadota</taxon>
        <taxon>Gammaproteobacteria</taxon>
        <taxon>Alteromonadales</taxon>
        <taxon>Alteromonadaceae</taxon>
        <taxon>Alteromonas/Salinimonas group</taxon>
        <taxon>Alteromonas</taxon>
    </lineage>
</organism>
<keyword evidence="1" id="KW-0732">Signal</keyword>
<evidence type="ECO:0000313" key="2">
    <source>
        <dbReference type="EMBL" id="GGW91787.1"/>
    </source>
</evidence>
<dbReference type="EMBL" id="BMXP01000008">
    <property type="protein sequence ID" value="GGW91787.1"/>
    <property type="molecule type" value="Genomic_DNA"/>
</dbReference>
<dbReference type="RefSeq" id="WP_189407429.1">
    <property type="nucleotide sequence ID" value="NZ_BMXP01000008.1"/>
</dbReference>
<comment type="caution">
    <text evidence="2">The sequence shown here is derived from an EMBL/GenBank/DDBJ whole genome shotgun (WGS) entry which is preliminary data.</text>
</comment>